<evidence type="ECO:0000256" key="1">
    <source>
        <dbReference type="ARBA" id="ARBA00023125"/>
    </source>
</evidence>
<dbReference type="EMBL" id="BMLB01000008">
    <property type="protein sequence ID" value="GGK82164.1"/>
    <property type="molecule type" value="Genomic_DNA"/>
</dbReference>
<dbReference type="PANTHER" id="PTHR30055">
    <property type="entry name" value="HTH-TYPE TRANSCRIPTIONAL REGULATOR RUTR"/>
    <property type="match status" value="1"/>
</dbReference>
<reference evidence="5" key="1">
    <citation type="journal article" date="2019" name="Int. J. Syst. Evol. Microbiol.">
        <title>The Global Catalogue of Microorganisms (GCM) 10K type strain sequencing project: providing services to taxonomists for standard genome sequencing and annotation.</title>
        <authorList>
            <consortium name="The Broad Institute Genomics Platform"/>
            <consortium name="The Broad Institute Genome Sequencing Center for Infectious Disease"/>
            <person name="Wu L."/>
            <person name="Ma J."/>
        </authorList>
    </citation>
    <scope>NUCLEOTIDE SEQUENCE [LARGE SCALE GENOMIC DNA]</scope>
    <source>
        <strain evidence="5">CGMCC 1.5362</strain>
    </source>
</reference>
<feature type="DNA-binding region" description="H-T-H motif" evidence="2">
    <location>
        <begin position="49"/>
        <end position="68"/>
    </location>
</feature>
<keyword evidence="5" id="KW-1185">Reference proteome</keyword>
<sequence>MTPASPLTGTTGAVRDGRDMRWEAHRTQRRRQLVEAALRAIRRHGAGVGMDEIAAEAATSKTVLYRHLGDRAGLYRAVVAAVDETILADLSQAGSGGGDVVERIGQMVRSYLGLVERDPEIYRFVVTRPLETPEGDAGDPVHRITDRIADQLTDALRDHLRGVGADADLLAPVWAHGIVGMVRNVSDTWLASRADGRPHLGADEVTGAVVALIRPALSRPDAIPAPAQPTAPSGGRR</sequence>
<dbReference type="InterPro" id="IPR036271">
    <property type="entry name" value="Tet_transcr_reg_TetR-rel_C_sf"/>
</dbReference>
<comment type="caution">
    <text evidence="4">The sequence shown here is derived from an EMBL/GenBank/DDBJ whole genome shotgun (WGS) entry which is preliminary data.</text>
</comment>
<name>A0ABQ2FCY4_9MICO</name>
<dbReference type="Pfam" id="PF19344">
    <property type="entry name" value="TetR_C_32"/>
    <property type="match status" value="1"/>
</dbReference>
<evidence type="ECO:0000256" key="2">
    <source>
        <dbReference type="PROSITE-ProRule" id="PRU00335"/>
    </source>
</evidence>
<dbReference type="InterPro" id="IPR001647">
    <property type="entry name" value="HTH_TetR"/>
</dbReference>
<evidence type="ECO:0000259" key="3">
    <source>
        <dbReference type="PROSITE" id="PS50977"/>
    </source>
</evidence>
<dbReference type="Gene3D" id="1.10.357.10">
    <property type="entry name" value="Tetracycline Repressor, domain 2"/>
    <property type="match status" value="1"/>
</dbReference>
<protein>
    <recommendedName>
        <fullName evidence="3">HTH tetR-type domain-containing protein</fullName>
    </recommendedName>
</protein>
<dbReference type="SUPFAM" id="SSF46689">
    <property type="entry name" value="Homeodomain-like"/>
    <property type="match status" value="1"/>
</dbReference>
<evidence type="ECO:0000313" key="5">
    <source>
        <dbReference type="Proteomes" id="UP000662111"/>
    </source>
</evidence>
<accession>A0ABQ2FCY4</accession>
<dbReference type="PANTHER" id="PTHR30055:SF160">
    <property type="entry name" value="TRANSCRIPTIONAL REGULATORY PROTEIN (PROBABLY ASNC-FAMILY)-RELATED"/>
    <property type="match status" value="1"/>
</dbReference>
<dbReference type="InterPro" id="IPR045823">
    <property type="entry name" value="TetR_C_32"/>
</dbReference>
<dbReference type="RefSeq" id="WP_022919867.1">
    <property type="nucleotide sequence ID" value="NZ_BMLB01000008.1"/>
</dbReference>
<dbReference type="Pfam" id="PF00440">
    <property type="entry name" value="TetR_N"/>
    <property type="match status" value="1"/>
</dbReference>
<organism evidence="4 5">
    <name type="scientific">Ornithinimicrobium pekingense</name>
    <dbReference type="NCBI Taxonomy" id="384677"/>
    <lineage>
        <taxon>Bacteria</taxon>
        <taxon>Bacillati</taxon>
        <taxon>Actinomycetota</taxon>
        <taxon>Actinomycetes</taxon>
        <taxon>Micrococcales</taxon>
        <taxon>Ornithinimicrobiaceae</taxon>
        <taxon>Ornithinimicrobium</taxon>
    </lineage>
</organism>
<evidence type="ECO:0000313" key="4">
    <source>
        <dbReference type="EMBL" id="GGK82164.1"/>
    </source>
</evidence>
<dbReference type="PROSITE" id="PS50977">
    <property type="entry name" value="HTH_TETR_2"/>
    <property type="match status" value="1"/>
</dbReference>
<keyword evidence="1 2" id="KW-0238">DNA-binding</keyword>
<feature type="domain" description="HTH tetR-type" evidence="3">
    <location>
        <begin position="27"/>
        <end position="86"/>
    </location>
</feature>
<dbReference type="InterPro" id="IPR009057">
    <property type="entry name" value="Homeodomain-like_sf"/>
</dbReference>
<gene>
    <name evidence="4" type="ORF">GCM10011509_33350</name>
</gene>
<dbReference type="SUPFAM" id="SSF48498">
    <property type="entry name" value="Tetracyclin repressor-like, C-terminal domain"/>
    <property type="match status" value="1"/>
</dbReference>
<dbReference type="InterPro" id="IPR050109">
    <property type="entry name" value="HTH-type_TetR-like_transc_reg"/>
</dbReference>
<proteinExistence type="predicted"/>
<dbReference type="Proteomes" id="UP000662111">
    <property type="component" value="Unassembled WGS sequence"/>
</dbReference>